<gene>
    <name evidence="1" type="ORF">FHS09_004307</name>
</gene>
<dbReference type="EMBL" id="JACHWZ010000030">
    <property type="protein sequence ID" value="MBB3063449.1"/>
    <property type="molecule type" value="Genomic_DNA"/>
</dbReference>
<reference evidence="1 2" key="1">
    <citation type="submission" date="2020-08" db="EMBL/GenBank/DDBJ databases">
        <title>Genomic Encyclopedia of Type Strains, Phase III (KMG-III): the genomes of soil and plant-associated and newly described type strains.</title>
        <authorList>
            <person name="Whitman W."/>
        </authorList>
    </citation>
    <scope>NUCLEOTIDE SEQUENCE [LARGE SCALE GENOMIC DNA]</scope>
    <source>
        <strain evidence="1 2">CECT 8799</strain>
    </source>
</reference>
<dbReference type="Proteomes" id="UP000535937">
    <property type="component" value="Unassembled WGS sequence"/>
</dbReference>
<proteinExistence type="predicted"/>
<sequence length="134" mass="14813">MTWNKENLKELAERHPEWVVEAEGDCLSISNDEGVDAFVYAGEKQIVVETILFPVADVANEAALNKLILQTHQLVPLTTIGINNIGGEDYYVAFGALSVSSKEEVVVEEIETLFTNVGDFLDLYAEHLEKESVA</sequence>
<dbReference type="AlphaFoldDB" id="A0A7W4ZCH7"/>
<comment type="caution">
    <text evidence="1">The sequence shown here is derived from an EMBL/GenBank/DDBJ whole genome shotgun (WGS) entry which is preliminary data.</text>
</comment>
<organism evidence="1 2">
    <name type="scientific">Microbulbifer rhizosphaerae</name>
    <dbReference type="NCBI Taxonomy" id="1562603"/>
    <lineage>
        <taxon>Bacteria</taxon>
        <taxon>Pseudomonadati</taxon>
        <taxon>Pseudomonadota</taxon>
        <taxon>Gammaproteobacteria</taxon>
        <taxon>Cellvibrionales</taxon>
        <taxon>Microbulbiferaceae</taxon>
        <taxon>Microbulbifer</taxon>
    </lineage>
</organism>
<keyword evidence="2" id="KW-1185">Reference proteome</keyword>
<evidence type="ECO:0008006" key="3">
    <source>
        <dbReference type="Google" id="ProtNLM"/>
    </source>
</evidence>
<accession>A0A7W4ZCH7</accession>
<name>A0A7W4ZCH7_9GAMM</name>
<dbReference type="InterPro" id="IPR019231">
    <property type="entry name" value="DUF2170"/>
</dbReference>
<evidence type="ECO:0000313" key="2">
    <source>
        <dbReference type="Proteomes" id="UP000535937"/>
    </source>
</evidence>
<evidence type="ECO:0000313" key="1">
    <source>
        <dbReference type="EMBL" id="MBB3063449.1"/>
    </source>
</evidence>
<dbReference type="Pfam" id="PF09938">
    <property type="entry name" value="DUF2170"/>
    <property type="match status" value="1"/>
</dbReference>
<dbReference type="RefSeq" id="WP_183463631.1">
    <property type="nucleotide sequence ID" value="NZ_JACHWZ010000030.1"/>
</dbReference>
<protein>
    <recommendedName>
        <fullName evidence="3">Sensory transduction regulator</fullName>
    </recommendedName>
</protein>